<sequence length="328" mass="37875">MARPKRTTVDYYPHYVKCGRTIYILEARFGNDGYAFWFKVLEVLGESEGHFYDCSVSSNWEYLLAKTRVNAQTATEIIGVLINLGKIDKELWEKNRVIWIENFVNNLSEVYRTRRTDLPQKPVFKEEKQQPEKVISEKTPDKEPLKEIKPAKGEKSKGEESKEKYPYQDIVAMWNSVCLSCPKVLKVTEARKQKMKTRFQEFGVKREELTDFVMRLFQRVQASDFLTGRSTDKMSWVANFDWVFENEKNWVKVSEGNYDNKRGGGSNTAQKPVQASDGSQVQLGVGEYIDGSGRRTYGTGRANIPMTAAPRPSERYSWDAASHTWILQ</sequence>
<protein>
    <submittedName>
        <fullName evidence="2">DUF4373 domain-containing protein</fullName>
    </submittedName>
</protein>
<evidence type="ECO:0000313" key="2">
    <source>
        <dbReference type="EMBL" id="MQN88574.1"/>
    </source>
</evidence>
<comment type="caution">
    <text evidence="2">The sequence shown here is derived from an EMBL/GenBank/DDBJ whole genome shotgun (WGS) entry which is preliminary data.</text>
</comment>
<evidence type="ECO:0000256" key="1">
    <source>
        <dbReference type="SAM" id="MobiDB-lite"/>
    </source>
</evidence>
<dbReference type="Pfam" id="PF14297">
    <property type="entry name" value="Lin1244_N"/>
    <property type="match status" value="1"/>
</dbReference>
<organism evidence="2 3">
    <name type="scientific">Segatella copri</name>
    <dbReference type="NCBI Taxonomy" id="165179"/>
    <lineage>
        <taxon>Bacteria</taxon>
        <taxon>Pseudomonadati</taxon>
        <taxon>Bacteroidota</taxon>
        <taxon>Bacteroidia</taxon>
        <taxon>Bacteroidales</taxon>
        <taxon>Prevotellaceae</taxon>
        <taxon>Segatella</taxon>
    </lineage>
</organism>
<evidence type="ECO:0000313" key="3">
    <source>
        <dbReference type="Proteomes" id="UP000420635"/>
    </source>
</evidence>
<dbReference type="EMBL" id="VZBQ01000011">
    <property type="protein sequence ID" value="MQN88574.1"/>
    <property type="molecule type" value="Genomic_DNA"/>
</dbReference>
<feature type="compositionally biased region" description="Polar residues" evidence="1">
    <location>
        <begin position="267"/>
        <end position="277"/>
    </location>
</feature>
<dbReference type="InterPro" id="IPR025400">
    <property type="entry name" value="Lin1244/Lin1753-like_N"/>
</dbReference>
<dbReference type="RefSeq" id="WP_153114091.1">
    <property type="nucleotide sequence ID" value="NZ_VZAS01000183.1"/>
</dbReference>
<feature type="region of interest" description="Disordered" evidence="1">
    <location>
        <begin position="121"/>
        <end position="160"/>
    </location>
</feature>
<feature type="region of interest" description="Disordered" evidence="1">
    <location>
        <begin position="255"/>
        <end position="277"/>
    </location>
</feature>
<name>A0A646HLU4_9BACT</name>
<dbReference type="AlphaFoldDB" id="A0A646HLU4"/>
<accession>A0A646HLU4</accession>
<gene>
    <name evidence="2" type="ORF">F7D59_01485</name>
</gene>
<proteinExistence type="predicted"/>
<dbReference type="Proteomes" id="UP000420635">
    <property type="component" value="Unassembled WGS sequence"/>
</dbReference>
<reference evidence="3" key="1">
    <citation type="submission" date="2019-09" db="EMBL/GenBank/DDBJ databases">
        <title>Distinct polysaccharide growth profiles of human intestinal Prevotella copri isolates.</title>
        <authorList>
            <person name="Fehlner-Peach H."/>
            <person name="Magnabosco C."/>
            <person name="Raghavan V."/>
            <person name="Scher J.U."/>
            <person name="Tett A."/>
            <person name="Cox L.M."/>
            <person name="Gottsegen C."/>
            <person name="Watters A."/>
            <person name="Wiltshire- Gordon J.D."/>
            <person name="Segata N."/>
            <person name="Bonneau R."/>
            <person name="Littman D.R."/>
        </authorList>
    </citation>
    <scope>NUCLEOTIDE SEQUENCE [LARGE SCALE GENOMIC DNA]</scope>
    <source>
        <strain evidence="3">iP54</strain>
    </source>
</reference>